<gene>
    <name evidence="1" type="ORF">P5G49_14350</name>
</gene>
<dbReference type="EMBL" id="JAROCC010000012">
    <property type="protein sequence ID" value="MDN4608639.1"/>
    <property type="molecule type" value="Genomic_DNA"/>
</dbReference>
<evidence type="ECO:0000313" key="2">
    <source>
        <dbReference type="Proteomes" id="UP001175097"/>
    </source>
</evidence>
<organism evidence="1 2">
    <name type="scientific">Sporosarcina highlanderae</name>
    <dbReference type="NCBI Taxonomy" id="3035916"/>
    <lineage>
        <taxon>Bacteria</taxon>
        <taxon>Bacillati</taxon>
        <taxon>Bacillota</taxon>
        <taxon>Bacilli</taxon>
        <taxon>Bacillales</taxon>
        <taxon>Caryophanaceae</taxon>
        <taxon>Sporosarcina</taxon>
    </lineage>
</organism>
<accession>A0ABT8JWW9</accession>
<comment type="caution">
    <text evidence="1">The sequence shown here is derived from an EMBL/GenBank/DDBJ whole genome shotgun (WGS) entry which is preliminary data.</text>
</comment>
<keyword evidence="2" id="KW-1185">Reference proteome</keyword>
<proteinExistence type="predicted"/>
<dbReference type="RefSeq" id="WP_301244841.1">
    <property type="nucleotide sequence ID" value="NZ_JAROCC010000012.1"/>
</dbReference>
<sequence length="85" mass="10169">MTQIELLQEFLDKNYPADVIFGEIVFTTKRVAHQKFQVTVRLQPDGLREPSEITVTMEYFDDAYKVVDHYTKFLRLKHRYKGKNE</sequence>
<reference evidence="1" key="1">
    <citation type="submission" date="2023-03" db="EMBL/GenBank/DDBJ databases">
        <title>MT1 and MT2 Draft Genomes of Novel Species.</title>
        <authorList>
            <person name="Venkateswaran K."/>
        </authorList>
    </citation>
    <scope>NUCLEOTIDE SEQUENCE</scope>
    <source>
        <strain evidence="1">F6_3S_P_2</strain>
    </source>
</reference>
<dbReference type="Proteomes" id="UP001175097">
    <property type="component" value="Unassembled WGS sequence"/>
</dbReference>
<protein>
    <submittedName>
        <fullName evidence="1">Uncharacterized protein</fullName>
    </submittedName>
</protein>
<evidence type="ECO:0000313" key="1">
    <source>
        <dbReference type="EMBL" id="MDN4608639.1"/>
    </source>
</evidence>
<name>A0ABT8JWW9_9BACL</name>